<feature type="transmembrane region" description="Helical" evidence="1">
    <location>
        <begin position="128"/>
        <end position="147"/>
    </location>
</feature>
<evidence type="ECO:0008006" key="4">
    <source>
        <dbReference type="Google" id="ProtNLM"/>
    </source>
</evidence>
<keyword evidence="1" id="KW-0472">Membrane</keyword>
<feature type="transmembrane region" description="Helical" evidence="1">
    <location>
        <begin position="64"/>
        <end position="83"/>
    </location>
</feature>
<gene>
    <name evidence="2" type="ORF">H9N25_22250</name>
</gene>
<proteinExistence type="predicted"/>
<name>A0ABX6TGJ0_9SPHI</name>
<dbReference type="PANTHER" id="PTHR36974:SF1">
    <property type="entry name" value="DOXX FAMILY MEMBRANE PROTEIN"/>
    <property type="match status" value="1"/>
</dbReference>
<feature type="transmembrane region" description="Helical" evidence="1">
    <location>
        <begin position="32"/>
        <end position="52"/>
    </location>
</feature>
<protein>
    <recommendedName>
        <fullName evidence="4">DoxX family membrane protein</fullName>
    </recommendedName>
</protein>
<reference evidence="2 3" key="1">
    <citation type="submission" date="2020-09" db="EMBL/GenBank/DDBJ databases">
        <title>Pedobacter sp. SW-16 isolated from soil near Yeocheon.</title>
        <authorList>
            <person name="Im H.S."/>
            <person name="Joung Y."/>
            <person name="Lee S.-S."/>
        </authorList>
    </citation>
    <scope>NUCLEOTIDE SEQUENCE [LARGE SCALE GENOMIC DNA]</scope>
    <source>
        <strain evidence="2 3">SW-16</strain>
    </source>
</reference>
<dbReference type="Proteomes" id="UP000516439">
    <property type="component" value="Chromosome"/>
</dbReference>
<keyword evidence="1" id="KW-0812">Transmembrane</keyword>
<accession>A0ABX6TGJ0</accession>
<sequence>MAEIVLLIVFVVTILLMKVTRSGHNFALSGRIAMAAMLVFTAIGHVLFTKGMSMMLPEAIPYKIELVYLTGIVELIAAIGLLLPRFRVMTAWWLIAFFILLLPANIYAAVKHVDLLKATFEGNGLSYLWYRIPLQLFFISWVYLSAIKKVRND</sequence>
<keyword evidence="1" id="KW-1133">Transmembrane helix</keyword>
<dbReference type="PANTHER" id="PTHR36974">
    <property type="entry name" value="MEMBRANE PROTEIN-RELATED"/>
    <property type="match status" value="1"/>
</dbReference>
<evidence type="ECO:0000313" key="3">
    <source>
        <dbReference type="Proteomes" id="UP000516439"/>
    </source>
</evidence>
<organism evidence="2 3">
    <name type="scientific">Pedobacter riviphilus</name>
    <dbReference type="NCBI Taxonomy" id="2766984"/>
    <lineage>
        <taxon>Bacteria</taxon>
        <taxon>Pseudomonadati</taxon>
        <taxon>Bacteroidota</taxon>
        <taxon>Sphingobacteriia</taxon>
        <taxon>Sphingobacteriales</taxon>
        <taxon>Sphingobacteriaceae</taxon>
        <taxon>Pedobacter</taxon>
    </lineage>
</organism>
<keyword evidence="3" id="KW-1185">Reference proteome</keyword>
<evidence type="ECO:0000313" key="2">
    <source>
        <dbReference type="EMBL" id="QNR84586.1"/>
    </source>
</evidence>
<dbReference type="EMBL" id="CP061171">
    <property type="protein sequence ID" value="QNR84586.1"/>
    <property type="molecule type" value="Genomic_DNA"/>
</dbReference>
<evidence type="ECO:0000256" key="1">
    <source>
        <dbReference type="SAM" id="Phobius"/>
    </source>
</evidence>
<feature type="transmembrane region" description="Helical" evidence="1">
    <location>
        <begin position="89"/>
        <end position="108"/>
    </location>
</feature>